<dbReference type="NCBIfam" id="NF006600">
    <property type="entry name" value="PRK09140.1"/>
    <property type="match status" value="1"/>
</dbReference>
<dbReference type="Gene3D" id="3.20.20.70">
    <property type="entry name" value="Aldolase class I"/>
    <property type="match status" value="1"/>
</dbReference>
<dbReference type="Pfam" id="PF01081">
    <property type="entry name" value="Aldolase"/>
    <property type="match status" value="1"/>
</dbReference>
<protein>
    <submittedName>
        <fullName evidence="6">2-dehydro-3-deoxy-6-phosphogalactonate aldolase</fullName>
        <ecNumber evidence="6">4.1.2.21</ecNumber>
    </submittedName>
</protein>
<comment type="pathway">
    <text evidence="1">Carbohydrate acid metabolism.</text>
</comment>
<evidence type="ECO:0000256" key="1">
    <source>
        <dbReference type="ARBA" id="ARBA00004761"/>
    </source>
</evidence>
<evidence type="ECO:0000256" key="5">
    <source>
        <dbReference type="ARBA" id="ARBA00023277"/>
    </source>
</evidence>
<dbReference type="CDD" id="cd00452">
    <property type="entry name" value="KDPG_aldolase"/>
    <property type="match status" value="1"/>
</dbReference>
<evidence type="ECO:0000313" key="7">
    <source>
        <dbReference type="Proteomes" id="UP001361239"/>
    </source>
</evidence>
<dbReference type="EMBL" id="JBBHJZ010000006">
    <property type="protein sequence ID" value="MEJ5979254.1"/>
    <property type="molecule type" value="Genomic_DNA"/>
</dbReference>
<comment type="similarity">
    <text evidence="2">Belongs to the KHG/KDPG aldolase family.</text>
</comment>
<dbReference type="InterPro" id="IPR000887">
    <property type="entry name" value="Aldlse_KDPG_KHG"/>
</dbReference>
<keyword evidence="7" id="KW-1185">Reference proteome</keyword>
<comment type="subunit">
    <text evidence="3">Homotrimer.</text>
</comment>
<dbReference type="RefSeq" id="WP_339589239.1">
    <property type="nucleotide sequence ID" value="NZ_JBBHJZ010000006.1"/>
</dbReference>
<keyword evidence="5" id="KW-0119">Carbohydrate metabolism</keyword>
<proteinExistence type="inferred from homology"/>
<accession>A0ABU8S1V1</accession>
<dbReference type="SUPFAM" id="SSF51569">
    <property type="entry name" value="Aldolase"/>
    <property type="match status" value="1"/>
</dbReference>
<reference evidence="6 7" key="1">
    <citation type="submission" date="2024-03" db="EMBL/GenBank/DDBJ databases">
        <authorList>
            <person name="Jo J.-H."/>
        </authorList>
    </citation>
    <scope>NUCLEOTIDE SEQUENCE [LARGE SCALE GENOMIC DNA]</scope>
    <source>
        <strain evidence="6 7">PS1R-30</strain>
    </source>
</reference>
<gene>
    <name evidence="6" type="ORF">WG901_21555</name>
</gene>
<comment type="caution">
    <text evidence="6">The sequence shown here is derived from an EMBL/GenBank/DDBJ whole genome shotgun (WGS) entry which is preliminary data.</text>
</comment>
<keyword evidence="4 6" id="KW-0456">Lyase</keyword>
<sequence length="209" mass="21277">MTIDDILETGAPPVIAILRGIRPEEAVSVTAALVEAGIRMIEVPLNSPDPFASIAAMQAQFGDTALIGAGTVLDVASVRKLADTGAKLLVTPNTNRDVIARGIGLGLEVMPGCLTPTEAFAAIGSGARRLKVFPAGVLCTAYLKALLDVVPRHFGLWAVGGVDAGNARDWLAAGAEGVGVGGSLYRAGDTAQIVAEKAQALLAAIARPS</sequence>
<dbReference type="InterPro" id="IPR013785">
    <property type="entry name" value="Aldolase_TIM"/>
</dbReference>
<dbReference type="PANTHER" id="PTHR30246:SF1">
    <property type="entry name" value="2-DEHYDRO-3-DEOXY-6-PHOSPHOGALACTONATE ALDOLASE-RELATED"/>
    <property type="match status" value="1"/>
</dbReference>
<evidence type="ECO:0000256" key="4">
    <source>
        <dbReference type="ARBA" id="ARBA00023239"/>
    </source>
</evidence>
<organism evidence="6 7">
    <name type="scientific">Novosphingobium anseongense</name>
    <dbReference type="NCBI Taxonomy" id="3133436"/>
    <lineage>
        <taxon>Bacteria</taxon>
        <taxon>Pseudomonadati</taxon>
        <taxon>Pseudomonadota</taxon>
        <taxon>Alphaproteobacteria</taxon>
        <taxon>Sphingomonadales</taxon>
        <taxon>Sphingomonadaceae</taxon>
        <taxon>Novosphingobium</taxon>
    </lineage>
</organism>
<dbReference type="Proteomes" id="UP001361239">
    <property type="component" value="Unassembled WGS sequence"/>
</dbReference>
<evidence type="ECO:0000256" key="3">
    <source>
        <dbReference type="ARBA" id="ARBA00011233"/>
    </source>
</evidence>
<evidence type="ECO:0000256" key="2">
    <source>
        <dbReference type="ARBA" id="ARBA00006906"/>
    </source>
</evidence>
<name>A0ABU8S1V1_9SPHN</name>
<evidence type="ECO:0000313" key="6">
    <source>
        <dbReference type="EMBL" id="MEJ5979254.1"/>
    </source>
</evidence>
<dbReference type="EC" id="4.1.2.21" evidence="6"/>
<dbReference type="GO" id="GO:0008674">
    <property type="term" value="F:2-dehydro-3-deoxy-6-phosphogalactonate aldolase activity"/>
    <property type="evidence" value="ECO:0007669"/>
    <property type="project" value="UniProtKB-EC"/>
</dbReference>
<dbReference type="PANTHER" id="PTHR30246">
    <property type="entry name" value="2-KETO-3-DEOXY-6-PHOSPHOGLUCONATE ALDOLASE"/>
    <property type="match status" value="1"/>
</dbReference>